<comment type="caution">
    <text evidence="2">The sequence shown here is derived from an EMBL/GenBank/DDBJ whole genome shotgun (WGS) entry which is preliminary data.</text>
</comment>
<evidence type="ECO:0000313" key="3">
    <source>
        <dbReference type="Proteomes" id="UP000741013"/>
    </source>
</evidence>
<dbReference type="Gene3D" id="2.60.20.10">
    <property type="entry name" value="Crystallins"/>
    <property type="match status" value="1"/>
</dbReference>
<evidence type="ECO:0000256" key="1">
    <source>
        <dbReference type="SAM" id="SignalP"/>
    </source>
</evidence>
<sequence length="134" mass="13997">MAGSIAVTTMAAGLALAVTPAASAGARDGVCDKGEFCLYYGPNRTGSVSDFTGSIPDYGATQPTCYEYRGPGAGKGQCVKNNAVSAWNNTTKFRVTVYFNSNYGGISDTFLPGEYGNLIPAMQKENASHKFVAV</sequence>
<protein>
    <recommendedName>
        <fullName evidence="4">Peptidase inhibitor family I36</fullName>
    </recommendedName>
</protein>
<evidence type="ECO:0008006" key="4">
    <source>
        <dbReference type="Google" id="ProtNLM"/>
    </source>
</evidence>
<feature type="signal peptide" evidence="1">
    <location>
        <begin position="1"/>
        <end position="26"/>
    </location>
</feature>
<dbReference type="SUPFAM" id="SSF49695">
    <property type="entry name" value="gamma-Crystallin-like"/>
    <property type="match status" value="1"/>
</dbReference>
<name>A0ABS4Q1S3_9PSEU</name>
<gene>
    <name evidence="2" type="ORF">JOM49_007166</name>
</gene>
<dbReference type="EMBL" id="JAGGMS010000001">
    <property type="protein sequence ID" value="MBP2185640.1"/>
    <property type="molecule type" value="Genomic_DNA"/>
</dbReference>
<proteinExistence type="predicted"/>
<dbReference type="RefSeq" id="WP_209668499.1">
    <property type="nucleotide sequence ID" value="NZ_JAGGMS010000001.1"/>
</dbReference>
<organism evidence="2 3">
    <name type="scientific">Amycolatopsis magusensis</name>
    <dbReference type="NCBI Taxonomy" id="882444"/>
    <lineage>
        <taxon>Bacteria</taxon>
        <taxon>Bacillati</taxon>
        <taxon>Actinomycetota</taxon>
        <taxon>Actinomycetes</taxon>
        <taxon>Pseudonocardiales</taxon>
        <taxon>Pseudonocardiaceae</taxon>
        <taxon>Amycolatopsis</taxon>
    </lineage>
</organism>
<evidence type="ECO:0000313" key="2">
    <source>
        <dbReference type="EMBL" id="MBP2185640.1"/>
    </source>
</evidence>
<dbReference type="Proteomes" id="UP000741013">
    <property type="component" value="Unassembled WGS sequence"/>
</dbReference>
<keyword evidence="1" id="KW-0732">Signal</keyword>
<dbReference type="InterPro" id="IPR011024">
    <property type="entry name" value="G_crystallin-like"/>
</dbReference>
<dbReference type="Pfam" id="PF03995">
    <property type="entry name" value="Inhibitor_I36"/>
    <property type="match status" value="1"/>
</dbReference>
<accession>A0ABS4Q1S3</accession>
<reference evidence="2 3" key="1">
    <citation type="submission" date="2021-03" db="EMBL/GenBank/DDBJ databases">
        <title>Sequencing the genomes of 1000 actinobacteria strains.</title>
        <authorList>
            <person name="Klenk H.-P."/>
        </authorList>
    </citation>
    <scope>NUCLEOTIDE SEQUENCE [LARGE SCALE GENOMIC DNA]</scope>
    <source>
        <strain evidence="2 3">DSM 45510</strain>
    </source>
</reference>
<keyword evidence="3" id="KW-1185">Reference proteome</keyword>
<feature type="chain" id="PRO_5045128689" description="Peptidase inhibitor family I36" evidence="1">
    <location>
        <begin position="27"/>
        <end position="134"/>
    </location>
</feature>